<feature type="transmembrane region" description="Helical" evidence="5">
    <location>
        <begin position="208"/>
        <end position="227"/>
    </location>
</feature>
<keyword evidence="4 5" id="KW-0472">Membrane</keyword>
<evidence type="ECO:0000256" key="1">
    <source>
        <dbReference type="ARBA" id="ARBA00004141"/>
    </source>
</evidence>
<evidence type="ECO:0000313" key="8">
    <source>
        <dbReference type="Proteomes" id="UP000509597"/>
    </source>
</evidence>
<feature type="transmembrane region" description="Helical" evidence="5">
    <location>
        <begin position="179"/>
        <end position="196"/>
    </location>
</feature>
<dbReference type="EMBL" id="CP058627">
    <property type="protein sequence ID" value="QLG89892.1"/>
    <property type="molecule type" value="Genomic_DNA"/>
</dbReference>
<evidence type="ECO:0000313" key="7">
    <source>
        <dbReference type="EMBL" id="QLG89892.1"/>
    </source>
</evidence>
<dbReference type="AlphaFoldDB" id="A0A7H9BN52"/>
<protein>
    <submittedName>
        <fullName evidence="7">DMT family transporter</fullName>
    </submittedName>
</protein>
<feature type="transmembrane region" description="Helical" evidence="5">
    <location>
        <begin position="66"/>
        <end position="84"/>
    </location>
</feature>
<feature type="transmembrane region" description="Helical" evidence="5">
    <location>
        <begin position="33"/>
        <end position="54"/>
    </location>
</feature>
<evidence type="ECO:0000259" key="6">
    <source>
        <dbReference type="Pfam" id="PF00892"/>
    </source>
</evidence>
<evidence type="ECO:0000256" key="3">
    <source>
        <dbReference type="ARBA" id="ARBA00022989"/>
    </source>
</evidence>
<keyword evidence="8" id="KW-1185">Reference proteome</keyword>
<feature type="transmembrane region" description="Helical" evidence="5">
    <location>
        <begin position="234"/>
        <end position="256"/>
    </location>
</feature>
<dbReference type="InterPro" id="IPR000620">
    <property type="entry name" value="EamA_dom"/>
</dbReference>
<sequence>MNLANACRLILLAAIWGASFLFMRIAVPSLGPIWLISARIGLAAVFLALVAQILKQPFAFKHWREYLTLGLLNTALPFLAYGFAARTLNASMMAILNATAPIWGAVIMALIVRKMPSFKVGLGLLIGMSGVAVLLGFDHIIDKPGATLGIVACLSATLCYGIASAYTKLKASHIAPFQVANGSMWGASLFLLPLFVSSQPVSTPPPTVWLAIAGLAILCTGVAYLLYFRLVREIGAASTLTVTFLIPLFGVLWGALFLGEHIGGNTLIGAMIILLGTALVTGFKLSIIKSR</sequence>
<evidence type="ECO:0000256" key="4">
    <source>
        <dbReference type="ARBA" id="ARBA00023136"/>
    </source>
</evidence>
<reference evidence="7 8" key="1">
    <citation type="submission" date="2020-07" db="EMBL/GenBank/DDBJ databases">
        <title>Complete genome sequence of Chitinibacter sp. 2T18.</title>
        <authorList>
            <person name="Bae J.-W."/>
            <person name="Choi J.-W."/>
        </authorList>
    </citation>
    <scope>NUCLEOTIDE SEQUENCE [LARGE SCALE GENOMIC DNA]</scope>
    <source>
        <strain evidence="7 8">2T18</strain>
    </source>
</reference>
<organism evidence="7 8">
    <name type="scientific">Chitinibacter bivalviorum</name>
    <dbReference type="NCBI Taxonomy" id="2739434"/>
    <lineage>
        <taxon>Bacteria</taxon>
        <taxon>Pseudomonadati</taxon>
        <taxon>Pseudomonadota</taxon>
        <taxon>Betaproteobacteria</taxon>
        <taxon>Neisseriales</taxon>
        <taxon>Chitinibacteraceae</taxon>
        <taxon>Chitinibacter</taxon>
    </lineage>
</organism>
<evidence type="ECO:0000256" key="5">
    <source>
        <dbReference type="SAM" id="Phobius"/>
    </source>
</evidence>
<dbReference type="PANTHER" id="PTHR32322">
    <property type="entry name" value="INNER MEMBRANE TRANSPORTER"/>
    <property type="match status" value="1"/>
</dbReference>
<dbReference type="Proteomes" id="UP000509597">
    <property type="component" value="Chromosome"/>
</dbReference>
<keyword evidence="2 5" id="KW-0812">Transmembrane</keyword>
<feature type="transmembrane region" description="Helical" evidence="5">
    <location>
        <begin position="122"/>
        <end position="141"/>
    </location>
</feature>
<dbReference type="GO" id="GO:0016020">
    <property type="term" value="C:membrane"/>
    <property type="evidence" value="ECO:0007669"/>
    <property type="project" value="UniProtKB-SubCell"/>
</dbReference>
<dbReference type="PANTHER" id="PTHR32322:SF9">
    <property type="entry name" value="AMINO-ACID METABOLITE EFFLUX PUMP-RELATED"/>
    <property type="match status" value="1"/>
</dbReference>
<feature type="domain" description="EamA" evidence="6">
    <location>
        <begin position="9"/>
        <end position="135"/>
    </location>
</feature>
<comment type="subcellular location">
    <subcellularLocation>
        <location evidence="1">Membrane</location>
        <topology evidence="1">Multi-pass membrane protein</topology>
    </subcellularLocation>
</comment>
<feature type="transmembrane region" description="Helical" evidence="5">
    <location>
        <begin position="262"/>
        <end position="283"/>
    </location>
</feature>
<feature type="domain" description="EamA" evidence="6">
    <location>
        <begin position="148"/>
        <end position="281"/>
    </location>
</feature>
<dbReference type="SUPFAM" id="SSF103481">
    <property type="entry name" value="Multidrug resistance efflux transporter EmrE"/>
    <property type="match status" value="2"/>
</dbReference>
<name>A0A7H9BN52_9NEIS</name>
<dbReference type="InterPro" id="IPR037185">
    <property type="entry name" value="EmrE-like"/>
</dbReference>
<dbReference type="InterPro" id="IPR050638">
    <property type="entry name" value="AA-Vitamin_Transporters"/>
</dbReference>
<proteinExistence type="predicted"/>
<feature type="transmembrane region" description="Helical" evidence="5">
    <location>
        <begin position="147"/>
        <end position="167"/>
    </location>
</feature>
<evidence type="ECO:0000256" key="2">
    <source>
        <dbReference type="ARBA" id="ARBA00022692"/>
    </source>
</evidence>
<feature type="transmembrane region" description="Helical" evidence="5">
    <location>
        <begin position="90"/>
        <end position="110"/>
    </location>
</feature>
<accession>A0A7H9BN52</accession>
<dbReference type="Pfam" id="PF00892">
    <property type="entry name" value="EamA"/>
    <property type="match status" value="2"/>
</dbReference>
<keyword evidence="3 5" id="KW-1133">Transmembrane helix</keyword>
<dbReference type="KEGG" id="chiz:HQ393_09490"/>
<gene>
    <name evidence="7" type="ORF">HQ393_09490</name>
</gene>
<feature type="transmembrane region" description="Helical" evidence="5">
    <location>
        <begin position="9"/>
        <end position="27"/>
    </location>
</feature>